<feature type="signal peptide" evidence="3">
    <location>
        <begin position="1"/>
        <end position="41"/>
    </location>
</feature>
<dbReference type="GO" id="GO:1904680">
    <property type="term" value="F:peptide transmembrane transporter activity"/>
    <property type="evidence" value="ECO:0007669"/>
    <property type="project" value="TreeGrafter"/>
</dbReference>
<reference evidence="6" key="1">
    <citation type="submission" date="2017-05" db="EMBL/GenBank/DDBJ databases">
        <title>Complete and WGS of Bordetella genogroups.</title>
        <authorList>
            <person name="Spilker T."/>
            <person name="Lipuma J."/>
        </authorList>
    </citation>
    <scope>NUCLEOTIDE SEQUENCE [LARGE SCALE GENOMIC DNA]</scope>
    <source>
        <strain evidence="6">AU8856</strain>
    </source>
</reference>
<comment type="similarity">
    <text evidence="1">Belongs to the bacterial solute-binding protein 5 family.</text>
</comment>
<gene>
    <name evidence="5" type="ORF">CAL28_11030</name>
</gene>
<dbReference type="GO" id="GO:0015833">
    <property type="term" value="P:peptide transport"/>
    <property type="evidence" value="ECO:0007669"/>
    <property type="project" value="TreeGrafter"/>
</dbReference>
<evidence type="ECO:0000313" key="5">
    <source>
        <dbReference type="EMBL" id="OZI60005.1"/>
    </source>
</evidence>
<keyword evidence="2 3" id="KW-0732">Signal</keyword>
<accession>A0A261UEJ5</accession>
<evidence type="ECO:0000313" key="6">
    <source>
        <dbReference type="Proteomes" id="UP000215767"/>
    </source>
</evidence>
<dbReference type="CDD" id="cd08515">
    <property type="entry name" value="PBP2_NikA_DppA_OppA_like_10"/>
    <property type="match status" value="1"/>
</dbReference>
<dbReference type="InterPro" id="IPR039424">
    <property type="entry name" value="SBP_5"/>
</dbReference>
<feature type="chain" id="PRO_5013079785" evidence="3">
    <location>
        <begin position="42"/>
        <end position="523"/>
    </location>
</feature>
<dbReference type="Gene3D" id="3.10.105.10">
    <property type="entry name" value="Dipeptide-binding Protein, Domain 3"/>
    <property type="match status" value="1"/>
</dbReference>
<organism evidence="5 6">
    <name type="scientific">Bordetella genomosp. 11</name>
    <dbReference type="NCBI Taxonomy" id="1416808"/>
    <lineage>
        <taxon>Bacteria</taxon>
        <taxon>Pseudomonadati</taxon>
        <taxon>Pseudomonadota</taxon>
        <taxon>Betaproteobacteria</taxon>
        <taxon>Burkholderiales</taxon>
        <taxon>Alcaligenaceae</taxon>
        <taxon>Bordetella</taxon>
    </lineage>
</organism>
<dbReference type="SUPFAM" id="SSF53850">
    <property type="entry name" value="Periplasmic binding protein-like II"/>
    <property type="match status" value="1"/>
</dbReference>
<evidence type="ECO:0000259" key="4">
    <source>
        <dbReference type="Pfam" id="PF00496"/>
    </source>
</evidence>
<dbReference type="Proteomes" id="UP000215767">
    <property type="component" value="Unassembled WGS sequence"/>
</dbReference>
<proteinExistence type="inferred from homology"/>
<protein>
    <submittedName>
        <fullName evidence="5">ABC transporter substrate-binding protein</fullName>
    </submittedName>
</protein>
<dbReference type="GO" id="GO:0043190">
    <property type="term" value="C:ATP-binding cassette (ABC) transporter complex"/>
    <property type="evidence" value="ECO:0007669"/>
    <property type="project" value="InterPro"/>
</dbReference>
<dbReference type="Gene3D" id="3.40.190.10">
    <property type="entry name" value="Periplasmic binding protein-like II"/>
    <property type="match status" value="1"/>
</dbReference>
<dbReference type="RefSeq" id="WP_094841425.1">
    <property type="nucleotide sequence ID" value="NZ_NEVS01000004.1"/>
</dbReference>
<sequence>MPVRRAVPVVPPSTSSIAPLRRSIAAIAAALALSAASAAWAGKQDDTLRMAYDQAPESVDPYFNNVRIGVIIAANVWDTLLYRDPLTNEYKGQLAESWKQVDDKTLEFKLRKDVTFHNGEHFDADSVVYTLNFVADPKNKATTQQNVQWIDHVEKIDQYTVRIHTKEPFPAAKEYLSTTVAIHPAKYYKEVGPAGMNAKPVGSGPYKVVDYQPGKSITLARNADYFKDSPKPQPKIGKIVIRFIPDRQTQMAEVLSGQEDFIMSVPKDQAEQIAGMPNLQVVSGNTMRIVFMQMNTLPNTPAPQLKDERVRKAIAHAIDRESIIKNIVGGDAKILNTICTPSQVGCTDKGAPVYNYDPAQAKKLLAEAGYPNGFDIDIVAYRERNQTEAIINYLRAVGIRAKLNFLQYAAMRDMIRAGKASLTHQTWGSNLVNDVSASTPVYFAFGSDDINRDPQVKALLDEGDRTIDTTRRDDAYRKALDLIAQHAYAVPLWSLPVYYVASQEVNFKPYPDELVRFWEMSWK</sequence>
<dbReference type="PANTHER" id="PTHR30290:SF38">
    <property type="entry name" value="D,D-DIPEPTIDE-BINDING PERIPLASMIC PROTEIN DDPA-RELATED"/>
    <property type="match status" value="1"/>
</dbReference>
<dbReference type="EMBL" id="NEVS01000004">
    <property type="protein sequence ID" value="OZI60005.1"/>
    <property type="molecule type" value="Genomic_DNA"/>
</dbReference>
<dbReference type="InterPro" id="IPR030678">
    <property type="entry name" value="Peptide/Ni-bd"/>
</dbReference>
<dbReference type="PANTHER" id="PTHR30290">
    <property type="entry name" value="PERIPLASMIC BINDING COMPONENT OF ABC TRANSPORTER"/>
    <property type="match status" value="1"/>
</dbReference>
<dbReference type="Pfam" id="PF00496">
    <property type="entry name" value="SBP_bac_5"/>
    <property type="match status" value="1"/>
</dbReference>
<dbReference type="Gene3D" id="3.90.76.10">
    <property type="entry name" value="Dipeptide-binding Protein, Domain 1"/>
    <property type="match status" value="1"/>
</dbReference>
<dbReference type="InterPro" id="IPR000914">
    <property type="entry name" value="SBP_5_dom"/>
</dbReference>
<comment type="caution">
    <text evidence="5">The sequence shown here is derived from an EMBL/GenBank/DDBJ whole genome shotgun (WGS) entry which is preliminary data.</text>
</comment>
<keyword evidence="6" id="KW-1185">Reference proteome</keyword>
<name>A0A261UEJ5_9BORD</name>
<dbReference type="GO" id="GO:0030288">
    <property type="term" value="C:outer membrane-bounded periplasmic space"/>
    <property type="evidence" value="ECO:0007669"/>
    <property type="project" value="UniProtKB-ARBA"/>
</dbReference>
<evidence type="ECO:0000256" key="2">
    <source>
        <dbReference type="ARBA" id="ARBA00022729"/>
    </source>
</evidence>
<dbReference type="PIRSF" id="PIRSF002741">
    <property type="entry name" value="MppA"/>
    <property type="match status" value="1"/>
</dbReference>
<dbReference type="OrthoDB" id="9801799at2"/>
<evidence type="ECO:0000256" key="1">
    <source>
        <dbReference type="ARBA" id="ARBA00005695"/>
    </source>
</evidence>
<evidence type="ECO:0000256" key="3">
    <source>
        <dbReference type="SAM" id="SignalP"/>
    </source>
</evidence>
<dbReference type="AlphaFoldDB" id="A0A261UEJ5"/>
<feature type="domain" description="Solute-binding protein family 5" evidence="4">
    <location>
        <begin position="89"/>
        <end position="443"/>
    </location>
</feature>